<accession>A0ABS4E7V4</accession>
<dbReference type="Proteomes" id="UP000767291">
    <property type="component" value="Unassembled WGS sequence"/>
</dbReference>
<gene>
    <name evidence="1" type="ORF">J2Z43_000418</name>
</gene>
<proteinExistence type="predicted"/>
<dbReference type="EMBL" id="JAGGJX010000001">
    <property type="protein sequence ID" value="MBP1854028.1"/>
    <property type="molecule type" value="Genomic_DNA"/>
</dbReference>
<evidence type="ECO:0000313" key="1">
    <source>
        <dbReference type="EMBL" id="MBP1854028.1"/>
    </source>
</evidence>
<comment type="caution">
    <text evidence="1">The sequence shown here is derived from an EMBL/GenBank/DDBJ whole genome shotgun (WGS) entry which is preliminary data.</text>
</comment>
<dbReference type="RefSeq" id="WP_209455614.1">
    <property type="nucleotide sequence ID" value="NZ_BAAACS010000017.1"/>
</dbReference>
<sequence>MKDFYIFKALCDMGSYSLSFSDLRKFRRVLKDVESSQIKSSSRHS</sequence>
<reference evidence="1 2" key="1">
    <citation type="submission" date="2021-03" db="EMBL/GenBank/DDBJ databases">
        <title>Genomic Encyclopedia of Type Strains, Phase IV (KMG-IV): sequencing the most valuable type-strain genomes for metagenomic binning, comparative biology and taxonomic classification.</title>
        <authorList>
            <person name="Goeker M."/>
        </authorList>
    </citation>
    <scope>NUCLEOTIDE SEQUENCE [LARGE SCALE GENOMIC DNA]</scope>
    <source>
        <strain evidence="1 2">DSM 1289</strain>
    </source>
</reference>
<name>A0ABS4E7V4_9FIRM</name>
<evidence type="ECO:0000313" key="2">
    <source>
        <dbReference type="Proteomes" id="UP000767291"/>
    </source>
</evidence>
<organism evidence="1 2">
    <name type="scientific">Metaclostridioides mangenotii</name>
    <dbReference type="NCBI Taxonomy" id="1540"/>
    <lineage>
        <taxon>Bacteria</taxon>
        <taxon>Bacillati</taxon>
        <taxon>Bacillota</taxon>
        <taxon>Clostridia</taxon>
        <taxon>Peptostreptococcales</taxon>
        <taxon>Peptostreptococcaceae</taxon>
        <taxon>Metaclostridioides</taxon>
    </lineage>
</organism>
<keyword evidence="2" id="KW-1185">Reference proteome</keyword>
<protein>
    <submittedName>
        <fullName evidence="1">Uncharacterized protein</fullName>
    </submittedName>
</protein>